<dbReference type="InterPro" id="IPR011009">
    <property type="entry name" value="Kinase-like_dom_sf"/>
</dbReference>
<comment type="catalytic activity">
    <reaction evidence="8">
        <text>L-seryl-[protein] + ATP = O-phospho-L-seryl-[protein] + ADP + H(+)</text>
        <dbReference type="Rhea" id="RHEA:17989"/>
        <dbReference type="Rhea" id="RHEA-COMP:9863"/>
        <dbReference type="Rhea" id="RHEA-COMP:11604"/>
        <dbReference type="ChEBI" id="CHEBI:15378"/>
        <dbReference type="ChEBI" id="CHEBI:29999"/>
        <dbReference type="ChEBI" id="CHEBI:30616"/>
        <dbReference type="ChEBI" id="CHEBI:83421"/>
        <dbReference type="ChEBI" id="CHEBI:456216"/>
        <dbReference type="EC" id="2.7.11.1"/>
    </reaction>
</comment>
<feature type="transmembrane region" description="Helical" evidence="10">
    <location>
        <begin position="346"/>
        <end position="365"/>
    </location>
</feature>
<keyword evidence="6" id="KW-0067">ATP-binding</keyword>
<proteinExistence type="predicted"/>
<dbReference type="GO" id="GO:0004713">
    <property type="term" value="F:protein tyrosine kinase activity"/>
    <property type="evidence" value="ECO:0007669"/>
    <property type="project" value="InterPro"/>
</dbReference>
<keyword evidence="10" id="KW-0472">Membrane</keyword>
<protein>
    <recommendedName>
        <fullName evidence="1">non-specific serine/threonine protein kinase</fullName>
        <ecNumber evidence="1">2.7.11.1</ecNumber>
    </recommendedName>
</protein>
<dbReference type="SUPFAM" id="SSF56112">
    <property type="entry name" value="Protein kinase-like (PK-like)"/>
    <property type="match status" value="1"/>
</dbReference>
<keyword evidence="2 13" id="KW-0723">Serine/threonine-protein kinase</keyword>
<dbReference type="SMART" id="SM00740">
    <property type="entry name" value="PASTA"/>
    <property type="match status" value="4"/>
</dbReference>
<evidence type="ECO:0000256" key="2">
    <source>
        <dbReference type="ARBA" id="ARBA00022527"/>
    </source>
</evidence>
<dbReference type="PROSITE" id="PS00109">
    <property type="entry name" value="PROTEIN_KINASE_TYR"/>
    <property type="match status" value="1"/>
</dbReference>
<sequence>MASTYLAVDERLRRTVALKVLQPEHPGQPFHLNRFADEVTNLARLTHPNAVVWLGQGMHNGLPYLVLEHVRGRTLREVLAERGRLAPLEALAIGEQVLSALAAAHRAGLVHRDVRPENILVADSPSGGHSLLDAVVKVADLGLVRAIEAGGGQPAVTAAYVCPEQVAEGRSDQRGDVYSAGIVLFEMLTGRVPYEGARPAEVAWAHVQQDVPAPSRLVPGLPPVLDDLVASATRRNPAARFMDAGPLLQAVQAARETLTVSAATQVMRPPAQTQPYHSQPLAEETMIVGQVAPAQRPSWARLPGAEQPESRSRREAAAEGGVAALLDQARLHYQRLMADPRGRMRLIAGAVVVALLVLTGGWWLFSGRYDDMPQVMNLPKDQAVAALENLGLEVEFAAPQYRENVAKDVVLLQDPAPGDNVSSGDTVTLTLSAGPESRQVPDVTGKPYDLALVDLKAEPLRLKPVKAGERFDDLVPKGTVIETDPKAGEPIEPESEIKVIVSKGKAPITIPFVEGKQLRDARNELENLGLKVSVEYVDSDKAYETVVKQDPATGTGAERGNTVKLQVSNNRSVQPPGSEQPMPEVRNWNCGDAENHLAGMGLRVEVRGVRGGDDKNRYRVIRQFPNAGSKLQPGQRVIIRCEERR</sequence>
<dbReference type="GO" id="GO:0005524">
    <property type="term" value="F:ATP binding"/>
    <property type="evidence" value="ECO:0007669"/>
    <property type="project" value="UniProtKB-KW"/>
</dbReference>
<dbReference type="EC" id="2.7.11.1" evidence="1"/>
<dbReference type="Proteomes" id="UP000601223">
    <property type="component" value="Unassembled WGS sequence"/>
</dbReference>
<dbReference type="InterPro" id="IPR005543">
    <property type="entry name" value="PASTA_dom"/>
</dbReference>
<feature type="domain" description="PASTA" evidence="12">
    <location>
        <begin position="577"/>
        <end position="643"/>
    </location>
</feature>
<keyword evidence="4" id="KW-0547">Nucleotide-binding</keyword>
<feature type="domain" description="PASTA" evidence="12">
    <location>
        <begin position="434"/>
        <end position="503"/>
    </location>
</feature>
<dbReference type="InterPro" id="IPR020635">
    <property type="entry name" value="Tyr_kinase_cat_dom"/>
</dbReference>
<dbReference type="CDD" id="cd14014">
    <property type="entry name" value="STKc_PknB_like"/>
    <property type="match status" value="1"/>
</dbReference>
<keyword evidence="5 13" id="KW-0418">Kinase</keyword>
<feature type="domain" description="PASTA" evidence="12">
    <location>
        <begin position="504"/>
        <end position="569"/>
    </location>
</feature>
<feature type="domain" description="PASTA" evidence="12">
    <location>
        <begin position="366"/>
        <end position="433"/>
    </location>
</feature>
<gene>
    <name evidence="13" type="ORF">Cba03nite_18550</name>
</gene>
<evidence type="ECO:0000313" key="13">
    <source>
        <dbReference type="EMBL" id="GIF80506.1"/>
    </source>
</evidence>
<reference evidence="13 14" key="1">
    <citation type="submission" date="2021-01" db="EMBL/GenBank/DDBJ databases">
        <title>Whole genome shotgun sequence of Catellatospora bangladeshensis NBRC 107357.</title>
        <authorList>
            <person name="Komaki H."/>
            <person name="Tamura T."/>
        </authorList>
    </citation>
    <scope>NUCLEOTIDE SEQUENCE [LARGE SCALE GENOMIC DNA]</scope>
    <source>
        <strain evidence="13 14">NBRC 107357</strain>
    </source>
</reference>
<evidence type="ECO:0000256" key="4">
    <source>
        <dbReference type="ARBA" id="ARBA00022741"/>
    </source>
</evidence>
<dbReference type="PROSITE" id="PS50011">
    <property type="entry name" value="PROTEIN_KINASE_DOM"/>
    <property type="match status" value="1"/>
</dbReference>
<keyword evidence="10" id="KW-1133">Transmembrane helix</keyword>
<feature type="compositionally biased region" description="Basic and acidic residues" evidence="9">
    <location>
        <begin position="308"/>
        <end position="317"/>
    </location>
</feature>
<evidence type="ECO:0000256" key="10">
    <source>
        <dbReference type="SAM" id="Phobius"/>
    </source>
</evidence>
<dbReference type="InterPro" id="IPR000719">
    <property type="entry name" value="Prot_kinase_dom"/>
</dbReference>
<dbReference type="Pfam" id="PF00069">
    <property type="entry name" value="Pkinase"/>
    <property type="match status" value="1"/>
</dbReference>
<evidence type="ECO:0000256" key="9">
    <source>
        <dbReference type="SAM" id="MobiDB-lite"/>
    </source>
</evidence>
<dbReference type="CDD" id="cd06577">
    <property type="entry name" value="PASTA_pknB"/>
    <property type="match status" value="3"/>
</dbReference>
<evidence type="ECO:0000256" key="1">
    <source>
        <dbReference type="ARBA" id="ARBA00012513"/>
    </source>
</evidence>
<dbReference type="InterPro" id="IPR008266">
    <property type="entry name" value="Tyr_kinase_AS"/>
</dbReference>
<dbReference type="SMART" id="SM00219">
    <property type="entry name" value="TyrKc"/>
    <property type="match status" value="1"/>
</dbReference>
<dbReference type="Pfam" id="PF03793">
    <property type="entry name" value="PASTA"/>
    <property type="match status" value="4"/>
</dbReference>
<comment type="caution">
    <text evidence="13">The sequence shown here is derived from an EMBL/GenBank/DDBJ whole genome shotgun (WGS) entry which is preliminary data.</text>
</comment>
<dbReference type="Gene3D" id="1.10.510.10">
    <property type="entry name" value="Transferase(Phosphotransferase) domain 1"/>
    <property type="match status" value="1"/>
</dbReference>
<dbReference type="Gene3D" id="3.30.200.20">
    <property type="entry name" value="Phosphorylase Kinase, domain 1"/>
    <property type="match status" value="1"/>
</dbReference>
<dbReference type="PANTHER" id="PTHR43289">
    <property type="entry name" value="MITOGEN-ACTIVATED PROTEIN KINASE KINASE KINASE 20-RELATED"/>
    <property type="match status" value="1"/>
</dbReference>
<evidence type="ECO:0000256" key="8">
    <source>
        <dbReference type="ARBA" id="ARBA00048679"/>
    </source>
</evidence>
<feature type="domain" description="Protein kinase" evidence="11">
    <location>
        <begin position="1"/>
        <end position="258"/>
    </location>
</feature>
<keyword evidence="10" id="KW-0812">Transmembrane</keyword>
<dbReference type="GO" id="GO:0004674">
    <property type="term" value="F:protein serine/threonine kinase activity"/>
    <property type="evidence" value="ECO:0007669"/>
    <property type="project" value="UniProtKB-KW"/>
</dbReference>
<comment type="catalytic activity">
    <reaction evidence="7">
        <text>L-threonyl-[protein] + ATP = O-phospho-L-threonyl-[protein] + ADP + H(+)</text>
        <dbReference type="Rhea" id="RHEA:46608"/>
        <dbReference type="Rhea" id="RHEA-COMP:11060"/>
        <dbReference type="Rhea" id="RHEA-COMP:11605"/>
        <dbReference type="ChEBI" id="CHEBI:15378"/>
        <dbReference type="ChEBI" id="CHEBI:30013"/>
        <dbReference type="ChEBI" id="CHEBI:30616"/>
        <dbReference type="ChEBI" id="CHEBI:61977"/>
        <dbReference type="ChEBI" id="CHEBI:456216"/>
        <dbReference type="EC" id="2.7.11.1"/>
    </reaction>
</comment>
<evidence type="ECO:0000313" key="14">
    <source>
        <dbReference type="Proteomes" id="UP000601223"/>
    </source>
</evidence>
<evidence type="ECO:0000256" key="5">
    <source>
        <dbReference type="ARBA" id="ARBA00022777"/>
    </source>
</evidence>
<dbReference type="Gene3D" id="3.30.10.20">
    <property type="match status" value="4"/>
</dbReference>
<evidence type="ECO:0000259" key="11">
    <source>
        <dbReference type="PROSITE" id="PS50011"/>
    </source>
</evidence>
<organism evidence="13 14">
    <name type="scientific">Catellatospora bangladeshensis</name>
    <dbReference type="NCBI Taxonomy" id="310355"/>
    <lineage>
        <taxon>Bacteria</taxon>
        <taxon>Bacillati</taxon>
        <taxon>Actinomycetota</taxon>
        <taxon>Actinomycetes</taxon>
        <taxon>Micromonosporales</taxon>
        <taxon>Micromonosporaceae</taxon>
        <taxon>Catellatospora</taxon>
    </lineage>
</organism>
<evidence type="ECO:0000256" key="6">
    <source>
        <dbReference type="ARBA" id="ARBA00022840"/>
    </source>
</evidence>
<feature type="region of interest" description="Disordered" evidence="9">
    <location>
        <begin position="295"/>
        <end position="318"/>
    </location>
</feature>
<keyword evidence="14" id="KW-1185">Reference proteome</keyword>
<evidence type="ECO:0000256" key="3">
    <source>
        <dbReference type="ARBA" id="ARBA00022679"/>
    </source>
</evidence>
<name>A0A8J3JGZ8_9ACTN</name>
<accession>A0A8J3JGZ8</accession>
<evidence type="ECO:0000259" key="12">
    <source>
        <dbReference type="PROSITE" id="PS51178"/>
    </source>
</evidence>
<evidence type="ECO:0000256" key="7">
    <source>
        <dbReference type="ARBA" id="ARBA00047899"/>
    </source>
</evidence>
<dbReference type="PROSITE" id="PS51178">
    <property type="entry name" value="PASTA"/>
    <property type="match status" value="4"/>
</dbReference>
<keyword evidence="3" id="KW-0808">Transferase</keyword>
<dbReference type="EMBL" id="BONF01000009">
    <property type="protein sequence ID" value="GIF80506.1"/>
    <property type="molecule type" value="Genomic_DNA"/>
</dbReference>
<dbReference type="AlphaFoldDB" id="A0A8J3JGZ8"/>
<dbReference type="PANTHER" id="PTHR43289:SF34">
    <property type="entry name" value="SERINE_THREONINE-PROTEIN KINASE YBDM-RELATED"/>
    <property type="match status" value="1"/>
</dbReference>